<dbReference type="AlphaFoldDB" id="A0A9X1YEI6"/>
<keyword evidence="2" id="KW-1133">Transmembrane helix</keyword>
<evidence type="ECO:0000313" key="4">
    <source>
        <dbReference type="Proteomes" id="UP001139353"/>
    </source>
</evidence>
<evidence type="ECO:0000313" key="3">
    <source>
        <dbReference type="EMBL" id="MCK9684132.1"/>
    </source>
</evidence>
<feature type="region of interest" description="Disordered" evidence="1">
    <location>
        <begin position="1"/>
        <end position="52"/>
    </location>
</feature>
<dbReference type="RefSeq" id="WP_275680165.1">
    <property type="nucleotide sequence ID" value="NZ_JAJLJH010000001.1"/>
</dbReference>
<keyword evidence="2" id="KW-0812">Transmembrane</keyword>
<accession>A0A9X1YEI6</accession>
<evidence type="ECO:0000256" key="1">
    <source>
        <dbReference type="SAM" id="MobiDB-lite"/>
    </source>
</evidence>
<comment type="caution">
    <text evidence="3">The sequence shown here is derived from an EMBL/GenBank/DDBJ whole genome shotgun (WGS) entry which is preliminary data.</text>
</comment>
<feature type="transmembrane region" description="Helical" evidence="2">
    <location>
        <begin position="121"/>
        <end position="137"/>
    </location>
</feature>
<protein>
    <submittedName>
        <fullName evidence="3">Uncharacterized protein</fullName>
    </submittedName>
</protein>
<keyword evidence="2" id="KW-0472">Membrane</keyword>
<feature type="compositionally biased region" description="Basic and acidic residues" evidence="1">
    <location>
        <begin position="23"/>
        <end position="32"/>
    </location>
</feature>
<feature type="compositionally biased region" description="Acidic residues" evidence="1">
    <location>
        <begin position="40"/>
        <end position="50"/>
    </location>
</feature>
<feature type="transmembrane region" description="Helical" evidence="2">
    <location>
        <begin position="91"/>
        <end position="114"/>
    </location>
</feature>
<feature type="transmembrane region" description="Helical" evidence="2">
    <location>
        <begin position="61"/>
        <end position="79"/>
    </location>
</feature>
<feature type="transmembrane region" description="Helical" evidence="2">
    <location>
        <begin position="143"/>
        <end position="161"/>
    </location>
</feature>
<organism evidence="3 4">
    <name type="scientific">Scleromatobacter humisilvae</name>
    <dbReference type="NCBI Taxonomy" id="2897159"/>
    <lineage>
        <taxon>Bacteria</taxon>
        <taxon>Pseudomonadati</taxon>
        <taxon>Pseudomonadota</taxon>
        <taxon>Betaproteobacteria</taxon>
        <taxon>Burkholderiales</taxon>
        <taxon>Sphaerotilaceae</taxon>
        <taxon>Scleromatobacter</taxon>
    </lineage>
</organism>
<dbReference type="Proteomes" id="UP001139353">
    <property type="component" value="Unassembled WGS sequence"/>
</dbReference>
<reference evidence="3" key="1">
    <citation type="submission" date="2021-11" db="EMBL/GenBank/DDBJ databases">
        <title>BS-T2-15 a new species belonging to the Comamonadaceae family isolated from the soil of a French oak forest.</title>
        <authorList>
            <person name="Mieszkin S."/>
            <person name="Alain K."/>
        </authorList>
    </citation>
    <scope>NUCLEOTIDE SEQUENCE</scope>
    <source>
        <strain evidence="3">BS-T2-15</strain>
    </source>
</reference>
<name>A0A9X1YEI6_9BURK</name>
<gene>
    <name evidence="3" type="ORF">LPC04_00240</name>
</gene>
<keyword evidence="4" id="KW-1185">Reference proteome</keyword>
<sequence>MTSPRPPLRLVGRDGEDDADFEPVEREPHDLHPPYLEPGAVDDGEPASEEDAPRTALSPRFVVAALVVFQLLAASSYLGKYIALTQGDDQFRFAAAMSLPASLCLYLGAILLALRPGRGRVLFIVAAAGFGLSLPAWGVGYGWSWPIAFGAILALAGAWFARAEVRPDDASAAQP</sequence>
<evidence type="ECO:0000256" key="2">
    <source>
        <dbReference type="SAM" id="Phobius"/>
    </source>
</evidence>
<proteinExistence type="predicted"/>
<dbReference type="EMBL" id="JAJLJH010000001">
    <property type="protein sequence ID" value="MCK9684132.1"/>
    <property type="molecule type" value="Genomic_DNA"/>
</dbReference>